<proteinExistence type="inferred from homology"/>
<dbReference type="RefSeq" id="WP_368846090.1">
    <property type="nucleotide sequence ID" value="NZ_CP194411.1"/>
</dbReference>
<comment type="caution">
    <text evidence="11">The sequence shown here is derived from an EMBL/GenBank/DDBJ whole genome shotgun (WGS) entry which is preliminary data.</text>
</comment>
<keyword evidence="8" id="KW-0811">Translocation</keyword>
<keyword evidence="12" id="KW-1185">Reference proteome</keyword>
<evidence type="ECO:0000256" key="10">
    <source>
        <dbReference type="SAM" id="Phobius"/>
    </source>
</evidence>
<dbReference type="PRINTS" id="PR01853">
    <property type="entry name" value="YAJCTRNLCASE"/>
</dbReference>
<keyword evidence="5 10" id="KW-0812">Transmembrane</keyword>
<protein>
    <submittedName>
        <fullName evidence="11">Preprotein translocase subunit YajC</fullName>
    </submittedName>
</protein>
<evidence type="ECO:0000256" key="7">
    <source>
        <dbReference type="ARBA" id="ARBA00022989"/>
    </source>
</evidence>
<dbReference type="InterPro" id="IPR003849">
    <property type="entry name" value="Preprotein_translocase_YajC"/>
</dbReference>
<dbReference type="Pfam" id="PF02699">
    <property type="entry name" value="YajC"/>
    <property type="match status" value="1"/>
</dbReference>
<evidence type="ECO:0000313" key="12">
    <source>
        <dbReference type="Proteomes" id="UP001559623"/>
    </source>
</evidence>
<gene>
    <name evidence="11" type="primary">yajC</name>
    <name evidence="11" type="ORF">QCO44_01775</name>
</gene>
<reference evidence="11 12" key="1">
    <citation type="submission" date="2023-04" db="EMBL/GenBank/DDBJ databases">
        <title>Genome Sequence of Selenomonas sputigena ATCC 33150.</title>
        <authorList>
            <person name="Miller D.P."/>
            <person name="Anvari S."/>
            <person name="Polson S.W."/>
            <person name="Macdonald M."/>
            <person name="Mcdowell J.V."/>
        </authorList>
    </citation>
    <scope>NUCLEOTIDE SEQUENCE [LARGE SCALE GENOMIC DNA]</scope>
    <source>
        <strain evidence="11 12">ATCC 33150</strain>
    </source>
</reference>
<keyword evidence="4" id="KW-1003">Cell membrane</keyword>
<keyword evidence="7 10" id="KW-1133">Transmembrane helix</keyword>
<keyword evidence="3" id="KW-0813">Transport</keyword>
<evidence type="ECO:0000256" key="9">
    <source>
        <dbReference type="ARBA" id="ARBA00023136"/>
    </source>
</evidence>
<evidence type="ECO:0000256" key="5">
    <source>
        <dbReference type="ARBA" id="ARBA00022692"/>
    </source>
</evidence>
<evidence type="ECO:0000313" key="11">
    <source>
        <dbReference type="EMBL" id="MEX5284374.1"/>
    </source>
</evidence>
<evidence type="ECO:0000256" key="1">
    <source>
        <dbReference type="ARBA" id="ARBA00004162"/>
    </source>
</evidence>
<dbReference type="EMBL" id="JARVLH010000001">
    <property type="protein sequence ID" value="MEX5284374.1"/>
    <property type="molecule type" value="Genomic_DNA"/>
</dbReference>
<dbReference type="PANTHER" id="PTHR33909:SF1">
    <property type="entry name" value="SEC TRANSLOCON ACCESSORY COMPLEX SUBUNIT YAJC"/>
    <property type="match status" value="1"/>
</dbReference>
<organism evidence="11 12">
    <name type="scientific">Selenomonas sputigena</name>
    <dbReference type="NCBI Taxonomy" id="69823"/>
    <lineage>
        <taxon>Bacteria</taxon>
        <taxon>Bacillati</taxon>
        <taxon>Bacillota</taxon>
        <taxon>Negativicutes</taxon>
        <taxon>Selenomonadales</taxon>
        <taxon>Selenomonadaceae</taxon>
        <taxon>Selenomonas</taxon>
    </lineage>
</organism>
<dbReference type="SMART" id="SM01323">
    <property type="entry name" value="YajC"/>
    <property type="match status" value="1"/>
</dbReference>
<sequence>MDANMMNVFYTYGPLVFMVLVIYFLIIKPQRKEQKRRKEMLDGLKRGNRVVTIGGIFGVLTEVRDTTVKLKIAEHVEIEVSRASINANVSAEERSEKE</sequence>
<keyword evidence="9 10" id="KW-0472">Membrane</keyword>
<feature type="transmembrane region" description="Helical" evidence="10">
    <location>
        <begin position="6"/>
        <end position="27"/>
    </location>
</feature>
<name>A0ABV3X2W9_9FIRM</name>
<evidence type="ECO:0000256" key="4">
    <source>
        <dbReference type="ARBA" id="ARBA00022475"/>
    </source>
</evidence>
<dbReference type="PANTHER" id="PTHR33909">
    <property type="entry name" value="SEC TRANSLOCON ACCESSORY COMPLEX SUBUNIT YAJC"/>
    <property type="match status" value="1"/>
</dbReference>
<dbReference type="Proteomes" id="UP001559623">
    <property type="component" value="Unassembled WGS sequence"/>
</dbReference>
<accession>A0ABV3X2W9</accession>
<comment type="subcellular location">
    <subcellularLocation>
        <location evidence="1">Cell membrane</location>
        <topology evidence="1">Single-pass membrane protein</topology>
    </subcellularLocation>
</comment>
<evidence type="ECO:0000256" key="6">
    <source>
        <dbReference type="ARBA" id="ARBA00022927"/>
    </source>
</evidence>
<comment type="similarity">
    <text evidence="2">Belongs to the YajC family.</text>
</comment>
<evidence type="ECO:0000256" key="2">
    <source>
        <dbReference type="ARBA" id="ARBA00006742"/>
    </source>
</evidence>
<evidence type="ECO:0000256" key="3">
    <source>
        <dbReference type="ARBA" id="ARBA00022448"/>
    </source>
</evidence>
<dbReference type="NCBIfam" id="TIGR00739">
    <property type="entry name" value="yajC"/>
    <property type="match status" value="1"/>
</dbReference>
<keyword evidence="6" id="KW-0653">Protein transport</keyword>
<evidence type="ECO:0000256" key="8">
    <source>
        <dbReference type="ARBA" id="ARBA00023010"/>
    </source>
</evidence>